<feature type="non-terminal residue" evidence="1">
    <location>
        <position position="143"/>
    </location>
</feature>
<protein>
    <submittedName>
        <fullName evidence="1">Uncharacterized protein</fullName>
    </submittedName>
</protein>
<dbReference type="EMBL" id="CAJPIN010088308">
    <property type="protein sequence ID" value="CAG2068378.1"/>
    <property type="molecule type" value="Genomic_DNA"/>
</dbReference>
<gene>
    <name evidence="1" type="ORF">TPAB3V08_LOCUS15321</name>
</gene>
<dbReference type="InterPro" id="IPR039720">
    <property type="entry name" value="TMEM94"/>
</dbReference>
<proteinExistence type="predicted"/>
<reference evidence="1" key="1">
    <citation type="submission" date="2021-03" db="EMBL/GenBank/DDBJ databases">
        <authorList>
            <person name="Tran Van P."/>
        </authorList>
    </citation>
    <scope>NUCLEOTIDE SEQUENCE</scope>
</reference>
<organism evidence="1 2">
    <name type="scientific">Timema podura</name>
    <name type="common">Walking stick</name>
    <dbReference type="NCBI Taxonomy" id="61482"/>
    <lineage>
        <taxon>Eukaryota</taxon>
        <taxon>Metazoa</taxon>
        <taxon>Ecdysozoa</taxon>
        <taxon>Arthropoda</taxon>
        <taxon>Hexapoda</taxon>
        <taxon>Insecta</taxon>
        <taxon>Pterygota</taxon>
        <taxon>Neoptera</taxon>
        <taxon>Polyneoptera</taxon>
        <taxon>Phasmatodea</taxon>
        <taxon>Timematodea</taxon>
        <taxon>Timematoidea</taxon>
        <taxon>Timematidae</taxon>
        <taxon>Timema</taxon>
    </lineage>
</organism>
<accession>A0ABN7PKP7</accession>
<dbReference type="PANTHER" id="PTHR13219">
    <property type="entry name" value="TRANSMEMBRANE PROTEIN 94"/>
    <property type="match status" value="1"/>
</dbReference>
<comment type="caution">
    <text evidence="1">The sequence shown here is derived from an EMBL/GenBank/DDBJ whole genome shotgun (WGS) entry which is preliminary data.</text>
</comment>
<sequence>MNTPAGDAWDVNLGQAKLPRGIENIRPHLEKIDNVPLLVSLFTDCTPSATRDMLHIMQEYGEVVCIIGSSASAENMPIFLQADASLAVEPLYPQVCQKLPVFVPPNPNQGSSPVDLSRALNSIACSLSFRREDPISIFHLIME</sequence>
<dbReference type="Proteomes" id="UP001153148">
    <property type="component" value="Unassembled WGS sequence"/>
</dbReference>
<evidence type="ECO:0000313" key="2">
    <source>
        <dbReference type="Proteomes" id="UP001153148"/>
    </source>
</evidence>
<dbReference type="PANTHER" id="PTHR13219:SF6">
    <property type="entry name" value="TRANSMEMBRANE PROTEIN 94"/>
    <property type="match status" value="1"/>
</dbReference>
<evidence type="ECO:0000313" key="1">
    <source>
        <dbReference type="EMBL" id="CAG2068378.1"/>
    </source>
</evidence>
<keyword evidence="2" id="KW-1185">Reference proteome</keyword>
<name>A0ABN7PKP7_TIMPD</name>